<sequence>MHTILSEEELRDSFKKLTIEANKVMEANDDVEAQYIAEAKLVADVPVLNEQQKAEIGKTVSECEMKLKELKDLIQETLWTNFGEEELSMVVKAAEDETERVSYIGPSGKKEVFDFKLDHLERLVKTAKGLQKAPFVEQKDFQCRMRLLEQTLLKLISRKADFIKAKAKEDSERVTAAYICYPTPAIKLKPTSLPKFTGIRHDYHRWRRDWEALQRQGEPTGSKEVKKFQLLDSLDERMTRDLRLMSYNTADDIFSVSEDRFGSQAVIAIERVEELQRLPAVRGHQPKRIVELIQAVEKALQDLSDLGDTGAMRNPIVTRSIKSKLPDVLKKEWLLYAAEKSTAVVPEERFDSLLAFLKSQESIYD</sequence>
<evidence type="ECO:0000313" key="2">
    <source>
        <dbReference type="Proteomes" id="UP001558613"/>
    </source>
</evidence>
<keyword evidence="2" id="KW-1185">Reference proteome</keyword>
<organism evidence="1 2">
    <name type="scientific">Cirrhinus molitorella</name>
    <name type="common">mud carp</name>
    <dbReference type="NCBI Taxonomy" id="172907"/>
    <lineage>
        <taxon>Eukaryota</taxon>
        <taxon>Metazoa</taxon>
        <taxon>Chordata</taxon>
        <taxon>Craniata</taxon>
        <taxon>Vertebrata</taxon>
        <taxon>Euteleostomi</taxon>
        <taxon>Actinopterygii</taxon>
        <taxon>Neopterygii</taxon>
        <taxon>Teleostei</taxon>
        <taxon>Ostariophysi</taxon>
        <taxon>Cypriniformes</taxon>
        <taxon>Cyprinidae</taxon>
        <taxon>Labeoninae</taxon>
        <taxon>Labeonini</taxon>
        <taxon>Cirrhinus</taxon>
    </lineage>
</organism>
<accession>A0ABR3LDG0</accession>
<dbReference type="EMBL" id="JAYMGO010000022">
    <property type="protein sequence ID" value="KAL1250910.1"/>
    <property type="molecule type" value="Genomic_DNA"/>
</dbReference>
<dbReference type="Pfam" id="PF03564">
    <property type="entry name" value="DUF1759"/>
    <property type="match status" value="1"/>
</dbReference>
<proteinExistence type="predicted"/>
<dbReference type="Proteomes" id="UP001558613">
    <property type="component" value="Unassembled WGS sequence"/>
</dbReference>
<protein>
    <submittedName>
        <fullName evidence="1">Uncharacterized protein</fullName>
    </submittedName>
</protein>
<reference evidence="1 2" key="1">
    <citation type="submission" date="2023-09" db="EMBL/GenBank/DDBJ databases">
        <authorList>
            <person name="Wang M."/>
        </authorList>
    </citation>
    <scope>NUCLEOTIDE SEQUENCE [LARGE SCALE GENOMIC DNA]</scope>
    <source>
        <strain evidence="1">GT-2023</strain>
        <tissue evidence="1">Liver</tissue>
    </source>
</reference>
<dbReference type="InterPro" id="IPR005312">
    <property type="entry name" value="DUF1759"/>
</dbReference>
<name>A0ABR3LDG0_9TELE</name>
<gene>
    <name evidence="1" type="ORF">QQF64_018706</name>
</gene>
<comment type="caution">
    <text evidence="1">The sequence shown here is derived from an EMBL/GenBank/DDBJ whole genome shotgun (WGS) entry which is preliminary data.</text>
</comment>
<evidence type="ECO:0000313" key="1">
    <source>
        <dbReference type="EMBL" id="KAL1250910.1"/>
    </source>
</evidence>